<organism evidence="3">
    <name type="scientific">freshwater metagenome</name>
    <dbReference type="NCBI Taxonomy" id="449393"/>
    <lineage>
        <taxon>unclassified sequences</taxon>
        <taxon>metagenomes</taxon>
        <taxon>ecological metagenomes</taxon>
    </lineage>
</organism>
<dbReference type="AlphaFoldDB" id="A0A6J6QTZ0"/>
<protein>
    <submittedName>
        <fullName evidence="3">Unannotated protein</fullName>
    </submittedName>
</protein>
<dbReference type="GO" id="GO:0006355">
    <property type="term" value="P:regulation of DNA-templated transcription"/>
    <property type="evidence" value="ECO:0007669"/>
    <property type="project" value="InterPro"/>
</dbReference>
<evidence type="ECO:0000313" key="4">
    <source>
        <dbReference type="EMBL" id="CAB4806164.1"/>
    </source>
</evidence>
<proteinExistence type="predicted"/>
<dbReference type="SUPFAM" id="SSF47598">
    <property type="entry name" value="Ribbon-helix-helix"/>
    <property type="match status" value="1"/>
</dbReference>
<dbReference type="InterPro" id="IPR053853">
    <property type="entry name" value="FitA-like_RHH"/>
</dbReference>
<dbReference type="EMBL" id="CAESGF010000003">
    <property type="protein sequence ID" value="CAB4362863.1"/>
    <property type="molecule type" value="Genomic_DNA"/>
</dbReference>
<evidence type="ECO:0000313" key="6">
    <source>
        <dbReference type="EMBL" id="CAB4918351.1"/>
    </source>
</evidence>
<accession>A0A6J6QTZ0</accession>
<dbReference type="InterPro" id="IPR010985">
    <property type="entry name" value="Ribbon_hlx_hlx"/>
</dbReference>
<dbReference type="EMBL" id="CAFBOL010000033">
    <property type="protein sequence ID" value="CAB4990562.1"/>
    <property type="molecule type" value="Genomic_DNA"/>
</dbReference>
<feature type="domain" description="Antitoxin FitA-like ribbon-helix-helix" evidence="1">
    <location>
        <begin position="7"/>
        <end position="37"/>
    </location>
</feature>
<evidence type="ECO:0000313" key="7">
    <source>
        <dbReference type="EMBL" id="CAB4990562.1"/>
    </source>
</evidence>
<name>A0A6J6QTZ0_9ZZZZ</name>
<dbReference type="Pfam" id="PF22513">
    <property type="entry name" value="FitA-like_RHH"/>
    <property type="match status" value="1"/>
</dbReference>
<evidence type="ECO:0000259" key="1">
    <source>
        <dbReference type="Pfam" id="PF22513"/>
    </source>
</evidence>
<dbReference type="EMBL" id="CAFBIY010000031">
    <property type="protein sequence ID" value="CAB4848899.1"/>
    <property type="molecule type" value="Genomic_DNA"/>
</dbReference>
<dbReference type="EMBL" id="CAEZYF010000003">
    <property type="protein sequence ID" value="CAB4710704.1"/>
    <property type="molecule type" value="Genomic_DNA"/>
</dbReference>
<evidence type="ECO:0000313" key="5">
    <source>
        <dbReference type="EMBL" id="CAB4848899.1"/>
    </source>
</evidence>
<evidence type="ECO:0000313" key="3">
    <source>
        <dbReference type="EMBL" id="CAB4710704.1"/>
    </source>
</evidence>
<evidence type="ECO:0000313" key="2">
    <source>
        <dbReference type="EMBL" id="CAB4362863.1"/>
    </source>
</evidence>
<reference evidence="3" key="1">
    <citation type="submission" date="2020-05" db="EMBL/GenBank/DDBJ databases">
        <authorList>
            <person name="Chiriac C."/>
            <person name="Salcher M."/>
            <person name="Ghai R."/>
            <person name="Kavagutti S V."/>
        </authorList>
    </citation>
    <scope>NUCLEOTIDE SEQUENCE</scope>
</reference>
<sequence length="81" mass="8969">MYSACMPNVQVRDVPDDIHEELVRRAHLAGQSLQQYLATQLTLIATTPSLDDVLDRIERRTKGRLPAADALAALDAERAGR</sequence>
<dbReference type="EMBL" id="CAFBMT010000003">
    <property type="protein sequence ID" value="CAB4918351.1"/>
    <property type="molecule type" value="Genomic_DNA"/>
</dbReference>
<dbReference type="EMBL" id="CAFAAV010000020">
    <property type="protein sequence ID" value="CAB4806164.1"/>
    <property type="molecule type" value="Genomic_DNA"/>
</dbReference>
<gene>
    <name evidence="3" type="ORF">UFOPK2656_00651</name>
    <name evidence="4" type="ORF">UFOPK3099_00428</name>
    <name evidence="5" type="ORF">UFOPK3267_00810</name>
    <name evidence="6" type="ORF">UFOPK3651_00689</name>
    <name evidence="7" type="ORF">UFOPK3931_01440</name>
    <name evidence="2" type="ORF">UFOPK4189_00649</name>
</gene>